<dbReference type="FunFam" id="1.20.120.1760:FF:000016">
    <property type="entry name" value="ethanolaminephosphotransferase 1"/>
    <property type="match status" value="1"/>
</dbReference>
<evidence type="ECO:0000256" key="2">
    <source>
        <dbReference type="ARBA" id="ARBA00010441"/>
    </source>
</evidence>
<dbReference type="PANTHER" id="PTHR10414">
    <property type="entry name" value="ETHANOLAMINEPHOSPHOTRANSFERASE"/>
    <property type="match status" value="1"/>
</dbReference>
<evidence type="ECO:0000256" key="3">
    <source>
        <dbReference type="ARBA" id="ARBA00022679"/>
    </source>
</evidence>
<reference evidence="8" key="3">
    <citation type="submission" date="2015-06" db="UniProtKB">
        <authorList>
            <consortium name="EnsemblMetazoa"/>
        </authorList>
    </citation>
    <scope>IDENTIFICATION</scope>
</reference>
<dbReference type="PANTHER" id="PTHR10414:SF71">
    <property type="entry name" value="FI05338P"/>
    <property type="match status" value="1"/>
</dbReference>
<dbReference type="STRING" id="283909.R7VC76"/>
<keyword evidence="3 5" id="KW-0808">Transferase</keyword>
<keyword evidence="9" id="KW-1185">Reference proteome</keyword>
<dbReference type="OMA" id="QNMGQGW"/>
<dbReference type="GO" id="GO:0005794">
    <property type="term" value="C:Golgi apparatus"/>
    <property type="evidence" value="ECO:0007669"/>
    <property type="project" value="TreeGrafter"/>
</dbReference>
<evidence type="ECO:0000256" key="1">
    <source>
        <dbReference type="ARBA" id="ARBA00004370"/>
    </source>
</evidence>
<evidence type="ECO:0000313" key="7">
    <source>
        <dbReference type="EMBL" id="ELU13280.1"/>
    </source>
</evidence>
<dbReference type="InterPro" id="IPR048254">
    <property type="entry name" value="CDP_ALCOHOL_P_TRANSF_CS"/>
</dbReference>
<dbReference type="PROSITE" id="PS00379">
    <property type="entry name" value="CDP_ALCOHOL_P_TRANSF"/>
    <property type="match status" value="1"/>
</dbReference>
<reference evidence="9" key="1">
    <citation type="submission" date="2012-12" db="EMBL/GenBank/DDBJ databases">
        <authorList>
            <person name="Hellsten U."/>
            <person name="Grimwood J."/>
            <person name="Chapman J.A."/>
            <person name="Shapiro H."/>
            <person name="Aerts A."/>
            <person name="Otillar R.P."/>
            <person name="Terry A.Y."/>
            <person name="Boore J.L."/>
            <person name="Simakov O."/>
            <person name="Marletaz F."/>
            <person name="Cho S.-J."/>
            <person name="Edsinger-Gonzales E."/>
            <person name="Havlak P."/>
            <person name="Kuo D.-H."/>
            <person name="Larsson T."/>
            <person name="Lv J."/>
            <person name="Arendt D."/>
            <person name="Savage R."/>
            <person name="Osoegawa K."/>
            <person name="de Jong P."/>
            <person name="Lindberg D.R."/>
            <person name="Seaver E.C."/>
            <person name="Weisblat D.A."/>
            <person name="Putnam N.H."/>
            <person name="Grigoriev I.V."/>
            <person name="Rokhsar D.S."/>
        </authorList>
    </citation>
    <scope>NUCLEOTIDE SEQUENCE</scope>
    <source>
        <strain evidence="9">I ESC-2004</strain>
    </source>
</reference>
<feature type="transmembrane region" description="Helical" evidence="6">
    <location>
        <begin position="345"/>
        <end position="364"/>
    </location>
</feature>
<dbReference type="GO" id="GO:0005789">
    <property type="term" value="C:endoplasmic reticulum membrane"/>
    <property type="evidence" value="ECO:0007669"/>
    <property type="project" value="TreeGrafter"/>
</dbReference>
<dbReference type="FunCoup" id="R7VC76">
    <property type="interactions" value="1496"/>
</dbReference>
<dbReference type="OrthoDB" id="196717at2759"/>
<sequence>MSFRYLSKDILHGYDKYKYNSIDSSPVSKYITHPFWNFCVQFFPRWLAPNVITLSGFMLLVIQYSLFTYYDPYFYASDTSHPEYPPVPSWLWLVAAGCMFWAHTLDGIDGKQARRTGMSGPLGELFDHGLDSWATLFMPIGMYSVFGRGSFSIPPERCFPIILGVMFTFSISHWEKYNTGVLFLPWGYDISQLAMTLVYLNTWIFGYEIYKFSYAGFTVGDAFEFLMHFSVWGFSIPMSLWNVYVSYRDRTGKMYSLWDNIKPLVPIFIEFALFLMWMRYSSYDIIKKQPRLFTTSCGTVFSHITCRLIVNSMANTDCDIFNWLLIPLAAIVIGVLTIPLGIIELYLLWAYTIFVTAAHIHYGICVVQQLAEHLNIYIFTVGRPEKTE</sequence>
<feature type="transmembrane region" description="Helical" evidence="6">
    <location>
        <begin position="90"/>
        <end position="108"/>
    </location>
</feature>
<feature type="transmembrane region" description="Helical" evidence="6">
    <location>
        <begin position="264"/>
        <end position="280"/>
    </location>
</feature>
<dbReference type="Proteomes" id="UP000014760">
    <property type="component" value="Unassembled WGS sequence"/>
</dbReference>
<reference evidence="7 9" key="2">
    <citation type="journal article" date="2013" name="Nature">
        <title>Insights into bilaterian evolution from three spiralian genomes.</title>
        <authorList>
            <person name="Simakov O."/>
            <person name="Marletaz F."/>
            <person name="Cho S.J."/>
            <person name="Edsinger-Gonzales E."/>
            <person name="Havlak P."/>
            <person name="Hellsten U."/>
            <person name="Kuo D.H."/>
            <person name="Larsson T."/>
            <person name="Lv J."/>
            <person name="Arendt D."/>
            <person name="Savage R."/>
            <person name="Osoegawa K."/>
            <person name="de Jong P."/>
            <person name="Grimwood J."/>
            <person name="Chapman J.A."/>
            <person name="Shapiro H."/>
            <person name="Aerts A."/>
            <person name="Otillar R.P."/>
            <person name="Terry A.Y."/>
            <person name="Boore J.L."/>
            <person name="Grigoriev I.V."/>
            <person name="Lindberg D.R."/>
            <person name="Seaver E.C."/>
            <person name="Weisblat D.A."/>
            <person name="Putnam N.H."/>
            <person name="Rokhsar D.S."/>
        </authorList>
    </citation>
    <scope>NUCLEOTIDE SEQUENCE</scope>
    <source>
        <strain evidence="7 9">I ESC-2004</strain>
    </source>
</reference>
<dbReference type="PIRSF" id="PIRSF015665">
    <property type="entry name" value="CHOPT"/>
    <property type="match status" value="1"/>
</dbReference>
<proteinExistence type="inferred from homology"/>
<dbReference type="GO" id="GO:0004307">
    <property type="term" value="F:ethanolaminephosphotransferase activity"/>
    <property type="evidence" value="ECO:0007669"/>
    <property type="project" value="TreeGrafter"/>
</dbReference>
<dbReference type="InterPro" id="IPR000462">
    <property type="entry name" value="CDP-OH_P_trans"/>
</dbReference>
<evidence type="ECO:0000256" key="5">
    <source>
        <dbReference type="RuleBase" id="RU003750"/>
    </source>
</evidence>
<name>R7VC76_CAPTE</name>
<evidence type="ECO:0008006" key="10">
    <source>
        <dbReference type="Google" id="ProtNLM"/>
    </source>
</evidence>
<dbReference type="EnsemblMetazoa" id="CapteT184397">
    <property type="protein sequence ID" value="CapteP184397"/>
    <property type="gene ID" value="CapteG184397"/>
</dbReference>
<dbReference type="Pfam" id="PF01066">
    <property type="entry name" value="CDP-OH_P_transf"/>
    <property type="match status" value="1"/>
</dbReference>
<gene>
    <name evidence="7" type="ORF">CAPTEDRAFT_184397</name>
</gene>
<evidence type="ECO:0000313" key="8">
    <source>
        <dbReference type="EnsemblMetazoa" id="CapteP184397"/>
    </source>
</evidence>
<keyword evidence="4 6" id="KW-0472">Membrane</keyword>
<dbReference type="AlphaFoldDB" id="R7VC76"/>
<feature type="transmembrane region" description="Helical" evidence="6">
    <location>
        <begin position="292"/>
        <end position="314"/>
    </location>
</feature>
<dbReference type="InterPro" id="IPR043130">
    <property type="entry name" value="CDP-OH_PTrfase_TM_dom"/>
</dbReference>
<dbReference type="Gene3D" id="1.20.120.1760">
    <property type="match status" value="1"/>
</dbReference>
<feature type="transmembrane region" description="Helical" evidence="6">
    <location>
        <begin position="186"/>
        <end position="210"/>
    </location>
</feature>
<evidence type="ECO:0000313" key="9">
    <source>
        <dbReference type="Proteomes" id="UP000014760"/>
    </source>
</evidence>
<accession>R7VC76</accession>
<dbReference type="EMBL" id="KB295343">
    <property type="protein sequence ID" value="ELU13280.1"/>
    <property type="molecule type" value="Genomic_DNA"/>
</dbReference>
<organism evidence="7">
    <name type="scientific">Capitella teleta</name>
    <name type="common">Polychaete worm</name>
    <dbReference type="NCBI Taxonomy" id="283909"/>
    <lineage>
        <taxon>Eukaryota</taxon>
        <taxon>Metazoa</taxon>
        <taxon>Spiralia</taxon>
        <taxon>Lophotrochozoa</taxon>
        <taxon>Annelida</taxon>
        <taxon>Polychaeta</taxon>
        <taxon>Sedentaria</taxon>
        <taxon>Scolecida</taxon>
        <taxon>Capitellidae</taxon>
        <taxon>Capitella</taxon>
    </lineage>
</organism>
<keyword evidence="6" id="KW-0812">Transmembrane</keyword>
<dbReference type="InterPro" id="IPR014472">
    <property type="entry name" value="CHOPT"/>
</dbReference>
<feature type="transmembrane region" description="Helical" evidence="6">
    <location>
        <begin position="51"/>
        <end position="70"/>
    </location>
</feature>
<feature type="transmembrane region" description="Helical" evidence="6">
    <location>
        <begin position="320"/>
        <end position="338"/>
    </location>
</feature>
<keyword evidence="6" id="KW-1133">Transmembrane helix</keyword>
<feature type="transmembrane region" description="Helical" evidence="6">
    <location>
        <begin position="222"/>
        <end position="244"/>
    </location>
</feature>
<evidence type="ECO:0000256" key="6">
    <source>
        <dbReference type="SAM" id="Phobius"/>
    </source>
</evidence>
<comment type="subcellular location">
    <subcellularLocation>
        <location evidence="1">Membrane</location>
    </subcellularLocation>
</comment>
<evidence type="ECO:0000256" key="4">
    <source>
        <dbReference type="ARBA" id="ARBA00023136"/>
    </source>
</evidence>
<dbReference type="HOGENOM" id="CLU_035066_2_0_1"/>
<dbReference type="EMBL" id="AMQN01005175">
    <property type="status" value="NOT_ANNOTATED_CDS"/>
    <property type="molecule type" value="Genomic_DNA"/>
</dbReference>
<protein>
    <recommendedName>
        <fullName evidence="10">Ethanolaminephosphotransferase 1</fullName>
    </recommendedName>
</protein>
<dbReference type="GO" id="GO:0006646">
    <property type="term" value="P:phosphatidylethanolamine biosynthetic process"/>
    <property type="evidence" value="ECO:0007669"/>
    <property type="project" value="TreeGrafter"/>
</dbReference>
<comment type="similarity">
    <text evidence="2 5">Belongs to the CDP-alcohol phosphatidyltransferase class-I family.</text>
</comment>